<dbReference type="Gene3D" id="4.10.830.40">
    <property type="match status" value="1"/>
</dbReference>
<dbReference type="CDD" id="cd16040">
    <property type="entry name" value="SPRY_PRY_SNTX"/>
    <property type="match status" value="1"/>
</dbReference>
<dbReference type="GO" id="GO:0005737">
    <property type="term" value="C:cytoplasm"/>
    <property type="evidence" value="ECO:0007669"/>
    <property type="project" value="UniProtKB-ARBA"/>
</dbReference>
<dbReference type="SMART" id="SM00336">
    <property type="entry name" value="BBOX"/>
    <property type="match status" value="1"/>
</dbReference>
<keyword evidence="4" id="KW-0862">Zinc</keyword>
<keyword evidence="7" id="KW-0175">Coiled coil</keyword>
<sequence length="634" mass="72577">MDFCEREHLRPYKWMDDSKIRSSVLDVTMLHAGALSFLPHVTLLLSQTKKQESFTFISPKAVFISESLCKSLLFERVMESKLQDEFICSVCLELLKDPVSIPCGHNFCMQCISECWDQMGICSCPHCRETFNPRPALRKNTLLAEVVGKIKKCSVDYKISQGVLGLDDVECNFCIGKNIRAVKSCLTCLASFCELHVQPHYEFATWKNHRLTDPSRHLQEKVCQQHQKALELFCRTDETCICCLCAVTGHRGHETVEPETQRARKQTQLRGMLIRIQKEIQERQKNLNKIKHKAAAIKLSADKVVQKSERTFTDMIECIKATRKRVTEQIREHEKNELSKVDGAMAELEKEIEELKKSEADLTELSRTDDHIYFLQTFSSFCVPPGAGDPVSVTATATADFFYEELRKKVSHLKECVEKVSIWATESLSQTVTKAPIYTKPSLALQDREDFLQYFCHLTLDPNTANRDLFLSNDNRKVTGMRNPQIPPDHPDRFDRLTQVLCKEALSGARFYWEVEWKGREAEIGVAYKGIGRKGRGAECLLGYNDNSWSLCCSDSYYCVQHNKIVTRITAPYCCIIGVYLDWPSGSLSFYSVSEKMTLLHRFHTTFSEPLYPGFRLNYADCSVTIYTHTSSPQ</sequence>
<keyword evidence="12" id="KW-1185">Reference proteome</keyword>
<dbReference type="Gene3D" id="3.30.40.10">
    <property type="entry name" value="Zinc/RING finger domain, C3HC4 (zinc finger)"/>
    <property type="match status" value="1"/>
</dbReference>
<protein>
    <recommendedName>
        <fullName evidence="13">Tripartite motif-containing protein 16-like</fullName>
    </recommendedName>
</protein>
<keyword evidence="2" id="KW-0479">Metal-binding</keyword>
<evidence type="ECO:0000256" key="4">
    <source>
        <dbReference type="ARBA" id="ARBA00022833"/>
    </source>
</evidence>
<evidence type="ECO:0000256" key="5">
    <source>
        <dbReference type="ARBA" id="ARBA00022859"/>
    </source>
</evidence>
<feature type="domain" description="B30.2/SPRY" evidence="10">
    <location>
        <begin position="438"/>
        <end position="633"/>
    </location>
</feature>
<evidence type="ECO:0000259" key="9">
    <source>
        <dbReference type="PROSITE" id="PS50119"/>
    </source>
</evidence>
<dbReference type="Pfam" id="PF15227">
    <property type="entry name" value="zf-C3HC4_4"/>
    <property type="match status" value="1"/>
</dbReference>
<dbReference type="GeneTree" id="ENSGT01150000286950"/>
<dbReference type="Proteomes" id="UP000694620">
    <property type="component" value="Chromosome 12"/>
</dbReference>
<evidence type="ECO:0000256" key="7">
    <source>
        <dbReference type="SAM" id="Coils"/>
    </source>
</evidence>
<keyword evidence="1" id="KW-0399">Innate immunity</keyword>
<feature type="domain" description="B box-type" evidence="9">
    <location>
        <begin position="218"/>
        <end position="258"/>
    </location>
</feature>
<dbReference type="SUPFAM" id="SSF57845">
    <property type="entry name" value="B-box zinc-binding domain"/>
    <property type="match status" value="1"/>
</dbReference>
<organism evidence="11 12">
    <name type="scientific">Erpetoichthys calabaricus</name>
    <name type="common">Rope fish</name>
    <name type="synonym">Calamoichthys calabaricus</name>
    <dbReference type="NCBI Taxonomy" id="27687"/>
    <lineage>
        <taxon>Eukaryota</taxon>
        <taxon>Metazoa</taxon>
        <taxon>Chordata</taxon>
        <taxon>Craniata</taxon>
        <taxon>Vertebrata</taxon>
        <taxon>Euteleostomi</taxon>
        <taxon>Actinopterygii</taxon>
        <taxon>Polypteriformes</taxon>
        <taxon>Polypteridae</taxon>
        <taxon>Erpetoichthys</taxon>
    </lineage>
</organism>
<dbReference type="Pfam" id="PF25600">
    <property type="entry name" value="TRIM_CC"/>
    <property type="match status" value="1"/>
</dbReference>
<dbReference type="PROSITE" id="PS50089">
    <property type="entry name" value="ZF_RING_2"/>
    <property type="match status" value="1"/>
</dbReference>
<dbReference type="Pfam" id="PF00643">
    <property type="entry name" value="zf-B_box"/>
    <property type="match status" value="1"/>
</dbReference>
<evidence type="ECO:0000256" key="1">
    <source>
        <dbReference type="ARBA" id="ARBA00022588"/>
    </source>
</evidence>
<dbReference type="SMART" id="SM00449">
    <property type="entry name" value="SPRY"/>
    <property type="match status" value="1"/>
</dbReference>
<evidence type="ECO:0000313" key="12">
    <source>
        <dbReference type="Proteomes" id="UP000694620"/>
    </source>
</evidence>
<keyword evidence="5" id="KW-0391">Immunity</keyword>
<reference evidence="11" key="3">
    <citation type="submission" date="2025-09" db="UniProtKB">
        <authorList>
            <consortium name="Ensembl"/>
        </authorList>
    </citation>
    <scope>IDENTIFICATION</scope>
</reference>
<dbReference type="PANTHER" id="PTHR25465:SF14">
    <property type="entry name" value="E3 UBIQUITIN-PROTEIN LIGASE TRIM65"/>
    <property type="match status" value="1"/>
</dbReference>
<dbReference type="InterPro" id="IPR017907">
    <property type="entry name" value="Znf_RING_CS"/>
</dbReference>
<dbReference type="InterPro" id="IPR013083">
    <property type="entry name" value="Znf_RING/FYVE/PHD"/>
</dbReference>
<dbReference type="PROSITE" id="PS50119">
    <property type="entry name" value="ZF_BBOX"/>
    <property type="match status" value="1"/>
</dbReference>
<gene>
    <name evidence="11" type="primary">LOC114663051</name>
</gene>
<evidence type="ECO:0000256" key="3">
    <source>
        <dbReference type="ARBA" id="ARBA00022771"/>
    </source>
</evidence>
<dbReference type="Pfam" id="PF13765">
    <property type="entry name" value="PRY"/>
    <property type="match status" value="1"/>
</dbReference>
<dbReference type="InterPro" id="IPR000315">
    <property type="entry name" value="Znf_B-box"/>
</dbReference>
<dbReference type="PANTHER" id="PTHR25465">
    <property type="entry name" value="B-BOX DOMAIN CONTAINING"/>
    <property type="match status" value="1"/>
</dbReference>
<dbReference type="PROSITE" id="PS50188">
    <property type="entry name" value="B302_SPRY"/>
    <property type="match status" value="1"/>
</dbReference>
<dbReference type="InterPro" id="IPR058030">
    <property type="entry name" value="TRIM8/14/16/25/29/45/65_CC"/>
</dbReference>
<dbReference type="SUPFAM" id="SSF57850">
    <property type="entry name" value="RING/U-box"/>
    <property type="match status" value="1"/>
</dbReference>
<dbReference type="Ensembl" id="ENSECRT00000024700.1">
    <property type="protein sequence ID" value="ENSECRP00000024168.1"/>
    <property type="gene ID" value="ENSECRG00000016373.1"/>
</dbReference>
<dbReference type="Gene3D" id="3.30.160.60">
    <property type="entry name" value="Classic Zinc Finger"/>
    <property type="match status" value="1"/>
</dbReference>
<evidence type="ECO:0000256" key="6">
    <source>
        <dbReference type="PROSITE-ProRule" id="PRU00024"/>
    </source>
</evidence>
<dbReference type="Pfam" id="PF00622">
    <property type="entry name" value="SPRY"/>
    <property type="match status" value="1"/>
</dbReference>
<name>A0A8C4SZM6_ERPCA</name>
<evidence type="ECO:0000259" key="8">
    <source>
        <dbReference type="PROSITE" id="PS50089"/>
    </source>
</evidence>
<dbReference type="InterPro" id="IPR003879">
    <property type="entry name" value="Butyrophylin_SPRY"/>
</dbReference>
<evidence type="ECO:0000313" key="11">
    <source>
        <dbReference type="Ensembl" id="ENSECRP00000024168.1"/>
    </source>
</evidence>
<dbReference type="PRINTS" id="PR01407">
    <property type="entry name" value="BUTYPHLNCDUF"/>
</dbReference>
<dbReference type="InterPro" id="IPR013320">
    <property type="entry name" value="ConA-like_dom_sf"/>
</dbReference>
<dbReference type="GO" id="GO:0045087">
    <property type="term" value="P:innate immune response"/>
    <property type="evidence" value="ECO:0007669"/>
    <property type="project" value="UniProtKB-KW"/>
</dbReference>
<dbReference type="InterPro" id="IPR006574">
    <property type="entry name" value="PRY"/>
</dbReference>
<dbReference type="InterPro" id="IPR003877">
    <property type="entry name" value="SPRY_dom"/>
</dbReference>
<evidence type="ECO:0000259" key="10">
    <source>
        <dbReference type="PROSITE" id="PS50188"/>
    </source>
</evidence>
<dbReference type="SMART" id="SM00589">
    <property type="entry name" value="PRY"/>
    <property type="match status" value="1"/>
</dbReference>
<dbReference type="AlphaFoldDB" id="A0A8C4SZM6"/>
<dbReference type="InterPro" id="IPR001841">
    <property type="entry name" value="Znf_RING"/>
</dbReference>
<keyword evidence="3 6" id="KW-0863">Zinc-finger</keyword>
<dbReference type="InterPro" id="IPR043136">
    <property type="entry name" value="B30.2/SPRY_sf"/>
</dbReference>
<dbReference type="SUPFAM" id="SSF49899">
    <property type="entry name" value="Concanavalin A-like lectins/glucanases"/>
    <property type="match status" value="1"/>
</dbReference>
<accession>A0A8C4SZM6</accession>
<reference evidence="11" key="2">
    <citation type="submission" date="2025-08" db="UniProtKB">
        <authorList>
            <consortium name="Ensembl"/>
        </authorList>
    </citation>
    <scope>IDENTIFICATION</scope>
</reference>
<dbReference type="CDD" id="cd19769">
    <property type="entry name" value="Bbox2_TRIM16-like"/>
    <property type="match status" value="1"/>
</dbReference>
<dbReference type="InterPro" id="IPR001870">
    <property type="entry name" value="B30.2/SPRY"/>
</dbReference>
<feature type="domain" description="RING-type" evidence="8">
    <location>
        <begin position="88"/>
        <end position="128"/>
    </location>
</feature>
<feature type="coiled-coil region" evidence="7">
    <location>
        <begin position="273"/>
        <end position="368"/>
    </location>
</feature>
<dbReference type="GO" id="GO:0008270">
    <property type="term" value="F:zinc ion binding"/>
    <property type="evidence" value="ECO:0007669"/>
    <property type="project" value="UniProtKB-KW"/>
</dbReference>
<reference evidence="11" key="1">
    <citation type="submission" date="2021-06" db="EMBL/GenBank/DDBJ databases">
        <authorList>
            <consortium name="Wellcome Sanger Institute Data Sharing"/>
        </authorList>
    </citation>
    <scope>NUCLEOTIDE SEQUENCE [LARGE SCALE GENOMIC DNA]</scope>
</reference>
<dbReference type="InterPro" id="IPR051051">
    <property type="entry name" value="E3_ubiq-ligase_TRIM/RNF"/>
</dbReference>
<dbReference type="PROSITE" id="PS00518">
    <property type="entry name" value="ZF_RING_1"/>
    <property type="match status" value="1"/>
</dbReference>
<dbReference type="SMART" id="SM00184">
    <property type="entry name" value="RING"/>
    <property type="match status" value="1"/>
</dbReference>
<dbReference type="Gene3D" id="2.60.120.920">
    <property type="match status" value="1"/>
</dbReference>
<proteinExistence type="predicted"/>
<evidence type="ECO:0000256" key="2">
    <source>
        <dbReference type="ARBA" id="ARBA00022723"/>
    </source>
</evidence>
<evidence type="ECO:0008006" key="13">
    <source>
        <dbReference type="Google" id="ProtNLM"/>
    </source>
</evidence>